<dbReference type="Gene3D" id="1.10.443.10">
    <property type="entry name" value="Intergrase catalytic core"/>
    <property type="match status" value="1"/>
</dbReference>
<gene>
    <name evidence="8" type="primary">xerC2</name>
    <name evidence="8" type="ORF">HSBGL_0878</name>
</gene>
<dbReference type="Pfam" id="PF02899">
    <property type="entry name" value="Phage_int_SAM_1"/>
    <property type="match status" value="1"/>
</dbReference>
<dbReference type="GO" id="GO:0015074">
    <property type="term" value="P:DNA integration"/>
    <property type="evidence" value="ECO:0007669"/>
    <property type="project" value="UniProtKB-KW"/>
</dbReference>
<feature type="domain" description="Core-binding (CB)" evidence="7">
    <location>
        <begin position="14"/>
        <end position="98"/>
    </location>
</feature>
<dbReference type="AlphaFoldDB" id="A0A897NFH3"/>
<evidence type="ECO:0000313" key="9">
    <source>
        <dbReference type="Proteomes" id="UP000663305"/>
    </source>
</evidence>
<dbReference type="GO" id="GO:0003677">
    <property type="term" value="F:DNA binding"/>
    <property type="evidence" value="ECO:0007669"/>
    <property type="project" value="UniProtKB-UniRule"/>
</dbReference>
<dbReference type="SUPFAM" id="SSF56349">
    <property type="entry name" value="DNA breaking-rejoining enzymes"/>
    <property type="match status" value="1"/>
</dbReference>
<name>A0A897NFH3_9EURY</name>
<evidence type="ECO:0000259" key="7">
    <source>
        <dbReference type="PROSITE" id="PS51900"/>
    </source>
</evidence>
<dbReference type="PANTHER" id="PTHR30349:SF41">
    <property type="entry name" value="INTEGRASE_RECOMBINASE PROTEIN MJ0367-RELATED"/>
    <property type="match status" value="1"/>
</dbReference>
<evidence type="ECO:0000313" key="8">
    <source>
        <dbReference type="EMBL" id="QSG11308.1"/>
    </source>
</evidence>
<keyword evidence="1" id="KW-0229">DNA integration</keyword>
<dbReference type="InterPro" id="IPR010998">
    <property type="entry name" value="Integrase_recombinase_N"/>
</dbReference>
<dbReference type="PANTHER" id="PTHR30349">
    <property type="entry name" value="PHAGE INTEGRASE-RELATED"/>
    <property type="match status" value="1"/>
</dbReference>
<feature type="domain" description="Tyr recombinase" evidence="6">
    <location>
        <begin position="109"/>
        <end position="365"/>
    </location>
</feature>
<feature type="region of interest" description="Disordered" evidence="5">
    <location>
        <begin position="247"/>
        <end position="269"/>
    </location>
</feature>
<evidence type="ECO:0000259" key="6">
    <source>
        <dbReference type="PROSITE" id="PS51898"/>
    </source>
</evidence>
<dbReference type="InterPro" id="IPR050090">
    <property type="entry name" value="Tyrosine_recombinase_XerCD"/>
</dbReference>
<evidence type="ECO:0000256" key="4">
    <source>
        <dbReference type="PROSITE-ProRule" id="PRU01248"/>
    </source>
</evidence>
<dbReference type="InterPro" id="IPR011010">
    <property type="entry name" value="DNA_brk_join_enz"/>
</dbReference>
<sequence>MLAREVISMSEEPIAPDEAVDMWLDHQRSTRADSTIQSYGYRLAPFVDWCEEEGIEDLAKLSSRDVFRFESDRRADDLTIATLNNQIGTLKQFLSFAARIEAVDDDLPQKIEVPTSEEFNAFVSEEKLSTSRAEQIREDLDRYARASRRQAMFELLWHTGCRVGGLRSLDLADCYFDSEDLERLRHQPDVDAAVLDSVEPPFLYFRHRPDAAVPTPLKNHERSERPVALADDVAARVQEYIDVQRVDRPDGDDRRPLFTTESGEHGRVSTSSVRREVYIMTQPCRYGDCPHNREPETCEATAHSYEARCPSSRSPHPIRSGAITRMRDNGWPPEAVGERVDATPETIRLHYDMPDQIRRMQSRRDYLEA</sequence>
<dbReference type="InterPro" id="IPR044068">
    <property type="entry name" value="CB"/>
</dbReference>
<evidence type="ECO:0000256" key="1">
    <source>
        <dbReference type="ARBA" id="ARBA00022908"/>
    </source>
</evidence>
<dbReference type="InterPro" id="IPR013762">
    <property type="entry name" value="Integrase-like_cat_sf"/>
</dbReference>
<proteinExistence type="predicted"/>
<evidence type="ECO:0000256" key="5">
    <source>
        <dbReference type="SAM" id="MobiDB-lite"/>
    </source>
</evidence>
<keyword evidence="3" id="KW-0233">DNA recombination</keyword>
<dbReference type="PROSITE" id="PS51900">
    <property type="entry name" value="CB"/>
    <property type="match status" value="1"/>
</dbReference>
<reference evidence="8" key="1">
    <citation type="submission" date="2020-11" db="EMBL/GenBank/DDBJ databases">
        <title>Carbohydrate-dependent, anaerobic sulfur respiration: A novel catabolism in halophilic archaea.</title>
        <authorList>
            <person name="Sorokin D.Y."/>
            <person name="Messina E."/>
            <person name="Smedile F."/>
            <person name="La Cono V."/>
            <person name="Hallsworth J.E."/>
            <person name="Yakimov M.M."/>
        </authorList>
    </citation>
    <scope>NUCLEOTIDE SEQUENCE</scope>
    <source>
        <strain evidence="8">HSR-Bgl</strain>
    </source>
</reference>
<organism evidence="8 9">
    <name type="scientific">Halapricum desulfuricans</name>
    <dbReference type="NCBI Taxonomy" id="2841257"/>
    <lineage>
        <taxon>Archaea</taxon>
        <taxon>Methanobacteriati</taxon>
        <taxon>Methanobacteriota</taxon>
        <taxon>Stenosarchaea group</taxon>
        <taxon>Halobacteria</taxon>
        <taxon>Halobacteriales</taxon>
        <taxon>Haloarculaceae</taxon>
        <taxon>Halapricum</taxon>
    </lineage>
</organism>
<evidence type="ECO:0000256" key="3">
    <source>
        <dbReference type="ARBA" id="ARBA00023172"/>
    </source>
</evidence>
<evidence type="ECO:0000256" key="2">
    <source>
        <dbReference type="ARBA" id="ARBA00023125"/>
    </source>
</evidence>
<dbReference type="InterPro" id="IPR004107">
    <property type="entry name" value="Integrase_SAM-like_N"/>
</dbReference>
<dbReference type="Proteomes" id="UP000663305">
    <property type="component" value="Chromosome"/>
</dbReference>
<keyword evidence="2 4" id="KW-0238">DNA-binding</keyword>
<dbReference type="CDD" id="cd00397">
    <property type="entry name" value="DNA_BRE_C"/>
    <property type="match status" value="1"/>
</dbReference>
<dbReference type="EMBL" id="CP064789">
    <property type="protein sequence ID" value="QSG11308.1"/>
    <property type="molecule type" value="Genomic_DNA"/>
</dbReference>
<dbReference type="GO" id="GO:0006310">
    <property type="term" value="P:DNA recombination"/>
    <property type="evidence" value="ECO:0007669"/>
    <property type="project" value="UniProtKB-KW"/>
</dbReference>
<dbReference type="PROSITE" id="PS51898">
    <property type="entry name" value="TYR_RECOMBINASE"/>
    <property type="match status" value="1"/>
</dbReference>
<dbReference type="Gene3D" id="1.10.150.130">
    <property type="match status" value="1"/>
</dbReference>
<protein>
    <submittedName>
        <fullName evidence="8">XerD/XerC family integrase</fullName>
    </submittedName>
</protein>
<dbReference type="InterPro" id="IPR002104">
    <property type="entry name" value="Integrase_catalytic"/>
</dbReference>
<accession>A0A897NFH3</accession>